<name>A0A1T5LEY5_9FIRM</name>
<dbReference type="Gene3D" id="3.40.630.30">
    <property type="match status" value="1"/>
</dbReference>
<dbReference type="InterPro" id="IPR016181">
    <property type="entry name" value="Acyl_CoA_acyltransferase"/>
</dbReference>
<sequence>MVKIETKRLIIRDHLEKDTDSIHKLLVDEKAMYYLQDIKTKNMDQSKQNLYEAIKESKLENRTKYFFAIIMKDTDEYIGEIGFTVIIDFSYGKVVELGYFIRPKFWRRGIVTEAAREVIKYGFNEAGVIKIESGCIKENIGSERVMKKVGMIKEGEFKKHMLLDGKLYDRVEYRLLKEEWELLEKK</sequence>
<dbReference type="GO" id="GO:0016747">
    <property type="term" value="F:acyltransferase activity, transferring groups other than amino-acyl groups"/>
    <property type="evidence" value="ECO:0007669"/>
    <property type="project" value="InterPro"/>
</dbReference>
<reference evidence="3" key="1">
    <citation type="submission" date="2017-02" db="EMBL/GenBank/DDBJ databases">
        <authorList>
            <person name="Varghese N."/>
            <person name="Submissions S."/>
        </authorList>
    </citation>
    <scope>NUCLEOTIDE SEQUENCE [LARGE SCALE GENOMIC DNA]</scope>
    <source>
        <strain evidence="3">M1</strain>
    </source>
</reference>
<organism evidence="2 3">
    <name type="scientific">Maledivibacter halophilus</name>
    <dbReference type="NCBI Taxonomy" id="36842"/>
    <lineage>
        <taxon>Bacteria</taxon>
        <taxon>Bacillati</taxon>
        <taxon>Bacillota</taxon>
        <taxon>Clostridia</taxon>
        <taxon>Peptostreptococcales</taxon>
        <taxon>Caminicellaceae</taxon>
        <taxon>Maledivibacter</taxon>
    </lineage>
</organism>
<proteinExistence type="predicted"/>
<gene>
    <name evidence="2" type="ORF">SAMN02194393_02790</name>
</gene>
<dbReference type="SUPFAM" id="SSF55729">
    <property type="entry name" value="Acyl-CoA N-acyltransferases (Nat)"/>
    <property type="match status" value="1"/>
</dbReference>
<dbReference type="AlphaFoldDB" id="A0A1T5LEY5"/>
<protein>
    <submittedName>
        <fullName evidence="2">Protein N-acetyltransferase, RimJ/RimL family</fullName>
    </submittedName>
</protein>
<dbReference type="STRING" id="36842.SAMN02194393_02790"/>
<evidence type="ECO:0000259" key="1">
    <source>
        <dbReference type="PROSITE" id="PS51186"/>
    </source>
</evidence>
<dbReference type="PANTHER" id="PTHR43792">
    <property type="entry name" value="GNAT FAMILY, PUTATIVE (AFU_ORTHOLOGUE AFUA_3G00765)-RELATED-RELATED"/>
    <property type="match status" value="1"/>
</dbReference>
<feature type="domain" description="N-acetyltransferase" evidence="1">
    <location>
        <begin position="9"/>
        <end position="174"/>
    </location>
</feature>
<dbReference type="RefSeq" id="WP_079492373.1">
    <property type="nucleotide sequence ID" value="NZ_FUZT01000006.1"/>
</dbReference>
<dbReference type="Pfam" id="PF13302">
    <property type="entry name" value="Acetyltransf_3"/>
    <property type="match status" value="1"/>
</dbReference>
<dbReference type="OrthoDB" id="9785602at2"/>
<keyword evidence="3" id="KW-1185">Reference proteome</keyword>
<keyword evidence="2" id="KW-0808">Transferase</keyword>
<dbReference type="InterPro" id="IPR000182">
    <property type="entry name" value="GNAT_dom"/>
</dbReference>
<dbReference type="InterPro" id="IPR051531">
    <property type="entry name" value="N-acetyltransferase"/>
</dbReference>
<evidence type="ECO:0000313" key="3">
    <source>
        <dbReference type="Proteomes" id="UP000190285"/>
    </source>
</evidence>
<dbReference type="PROSITE" id="PS51186">
    <property type="entry name" value="GNAT"/>
    <property type="match status" value="1"/>
</dbReference>
<dbReference type="Proteomes" id="UP000190285">
    <property type="component" value="Unassembled WGS sequence"/>
</dbReference>
<evidence type="ECO:0000313" key="2">
    <source>
        <dbReference type="EMBL" id="SKC73948.1"/>
    </source>
</evidence>
<accession>A0A1T5LEY5</accession>
<dbReference type="EMBL" id="FUZT01000006">
    <property type="protein sequence ID" value="SKC73948.1"/>
    <property type="molecule type" value="Genomic_DNA"/>
</dbReference>